<protein>
    <submittedName>
        <fullName evidence="7">Radical SAM superfamily enzyme, MoaA/NifB/PqqE/SkfB family</fullName>
    </submittedName>
</protein>
<dbReference type="SFLD" id="SFLDG01067">
    <property type="entry name" value="SPASM/twitch_domain_containing"/>
    <property type="match status" value="1"/>
</dbReference>
<dbReference type="Pfam" id="PF04055">
    <property type="entry name" value="Radical_SAM"/>
    <property type="match status" value="1"/>
</dbReference>
<evidence type="ECO:0000259" key="6">
    <source>
        <dbReference type="PROSITE" id="PS51918"/>
    </source>
</evidence>
<dbReference type="PANTHER" id="PTHR11228">
    <property type="entry name" value="RADICAL SAM DOMAIN PROTEIN"/>
    <property type="match status" value="1"/>
</dbReference>
<dbReference type="GO" id="GO:0051536">
    <property type="term" value="F:iron-sulfur cluster binding"/>
    <property type="evidence" value="ECO:0007669"/>
    <property type="project" value="UniProtKB-KW"/>
</dbReference>
<dbReference type="OrthoDB" id="9763993at2"/>
<reference evidence="7 8" key="1">
    <citation type="submission" date="2016-10" db="EMBL/GenBank/DDBJ databases">
        <authorList>
            <person name="de Groot N.N."/>
        </authorList>
    </citation>
    <scope>NUCLEOTIDE SEQUENCE [LARGE SCALE GENOMIC DNA]</scope>
    <source>
        <strain evidence="7 8">DSM 19886</strain>
    </source>
</reference>
<dbReference type="InterPro" id="IPR050377">
    <property type="entry name" value="Radical_SAM_PqqE_MftC-like"/>
</dbReference>
<evidence type="ECO:0000313" key="8">
    <source>
        <dbReference type="Proteomes" id="UP000199440"/>
    </source>
</evidence>
<proteinExistence type="predicted"/>
<dbReference type="EMBL" id="FNGV01000003">
    <property type="protein sequence ID" value="SDL84743.1"/>
    <property type="molecule type" value="Genomic_DNA"/>
</dbReference>
<keyword evidence="4" id="KW-0408">Iron</keyword>
<evidence type="ECO:0000256" key="2">
    <source>
        <dbReference type="ARBA" id="ARBA00022691"/>
    </source>
</evidence>
<dbReference type="GO" id="GO:0006783">
    <property type="term" value="P:heme biosynthetic process"/>
    <property type="evidence" value="ECO:0007669"/>
    <property type="project" value="TreeGrafter"/>
</dbReference>
<accession>A0A1G9NED9</accession>
<dbReference type="Proteomes" id="UP000199440">
    <property type="component" value="Unassembled WGS sequence"/>
</dbReference>
<sequence length="409" mass="47587">MTDLKSISMRMSWPGSDYKVKVKTCDNEFKRSHIINGTKLNLVHLRLKLSLLGVAIKHYNRPMDWIKALRDLIRLRRKFLGNHRLRKMVYAGGKYYMGLYTPGWNSSVYKNFIAAQLNDFKEIKSKTNRFNNVFIAITKKCALQCDHCYEWENLNKKDVLSTKEIKQIIEKLQFYGVGQFQFSGGEPLLRIDTLEEVVALASKKTDCWIATSGFKFTNENAKRLKKSGLTGIIISLDHFIPEKHNAFRHFKDAYYWVEQAICNAHDQNLVVALSVCVTREFVSHDNLMSYMHLAKKFNIAFVQFLEPKPIGHYKNMNVTLDQEHLQILEKFFLKMNFDSEFETFPIITYHGYYQRRQGCYSAGIKGFYVDTDGDINACPFCNKKSGNVLDVCFEDHITTLQRIGCNNYN</sequence>
<dbReference type="InterPro" id="IPR058240">
    <property type="entry name" value="rSAM_sf"/>
</dbReference>
<comment type="cofactor">
    <cofactor evidence="1">
        <name>[4Fe-4S] cluster</name>
        <dbReference type="ChEBI" id="CHEBI:49883"/>
    </cofactor>
</comment>
<dbReference type="Gene3D" id="3.20.20.70">
    <property type="entry name" value="Aldolase class I"/>
    <property type="match status" value="1"/>
</dbReference>
<evidence type="ECO:0000256" key="3">
    <source>
        <dbReference type="ARBA" id="ARBA00022723"/>
    </source>
</evidence>
<dbReference type="AlphaFoldDB" id="A0A1G9NED9"/>
<dbReference type="GO" id="GO:0046872">
    <property type="term" value="F:metal ion binding"/>
    <property type="evidence" value="ECO:0007669"/>
    <property type="project" value="UniProtKB-KW"/>
</dbReference>
<organism evidence="7 8">
    <name type="scientific">Kriegella aquimaris</name>
    <dbReference type="NCBI Taxonomy" id="192904"/>
    <lineage>
        <taxon>Bacteria</taxon>
        <taxon>Pseudomonadati</taxon>
        <taxon>Bacteroidota</taxon>
        <taxon>Flavobacteriia</taxon>
        <taxon>Flavobacteriales</taxon>
        <taxon>Flavobacteriaceae</taxon>
        <taxon>Kriegella</taxon>
    </lineage>
</organism>
<keyword evidence="5" id="KW-0411">Iron-sulfur</keyword>
<dbReference type="InterPro" id="IPR007197">
    <property type="entry name" value="rSAM"/>
</dbReference>
<evidence type="ECO:0000256" key="4">
    <source>
        <dbReference type="ARBA" id="ARBA00023004"/>
    </source>
</evidence>
<dbReference type="GO" id="GO:0003824">
    <property type="term" value="F:catalytic activity"/>
    <property type="evidence" value="ECO:0007669"/>
    <property type="project" value="InterPro"/>
</dbReference>
<dbReference type="SFLD" id="SFLDG01386">
    <property type="entry name" value="main_SPASM_domain-containing"/>
    <property type="match status" value="1"/>
</dbReference>
<dbReference type="SUPFAM" id="SSF102114">
    <property type="entry name" value="Radical SAM enzymes"/>
    <property type="match status" value="1"/>
</dbReference>
<dbReference type="SFLD" id="SFLDS00029">
    <property type="entry name" value="Radical_SAM"/>
    <property type="match status" value="1"/>
</dbReference>
<keyword evidence="8" id="KW-1185">Reference proteome</keyword>
<name>A0A1G9NED9_9FLAO</name>
<dbReference type="PANTHER" id="PTHR11228:SF7">
    <property type="entry name" value="PQQA PEPTIDE CYCLASE"/>
    <property type="match status" value="1"/>
</dbReference>
<keyword evidence="2" id="KW-0949">S-adenosyl-L-methionine</keyword>
<gene>
    <name evidence="7" type="ORF">SAMN04488514_103141</name>
</gene>
<dbReference type="CDD" id="cd01335">
    <property type="entry name" value="Radical_SAM"/>
    <property type="match status" value="1"/>
</dbReference>
<dbReference type="STRING" id="192904.SAMN04488514_103141"/>
<feature type="domain" description="Radical SAM core" evidence="6">
    <location>
        <begin position="127"/>
        <end position="345"/>
    </location>
</feature>
<keyword evidence="3" id="KW-0479">Metal-binding</keyword>
<evidence type="ECO:0000256" key="5">
    <source>
        <dbReference type="ARBA" id="ARBA00023014"/>
    </source>
</evidence>
<dbReference type="InterPro" id="IPR013785">
    <property type="entry name" value="Aldolase_TIM"/>
</dbReference>
<dbReference type="PROSITE" id="PS51918">
    <property type="entry name" value="RADICAL_SAM"/>
    <property type="match status" value="1"/>
</dbReference>
<dbReference type="RefSeq" id="WP_089887479.1">
    <property type="nucleotide sequence ID" value="NZ_FNGV01000003.1"/>
</dbReference>
<evidence type="ECO:0000313" key="7">
    <source>
        <dbReference type="EMBL" id="SDL84743.1"/>
    </source>
</evidence>
<evidence type="ECO:0000256" key="1">
    <source>
        <dbReference type="ARBA" id="ARBA00001966"/>
    </source>
</evidence>